<evidence type="ECO:0000256" key="2">
    <source>
        <dbReference type="ARBA" id="ARBA00004749"/>
    </source>
</evidence>
<dbReference type="GO" id="GO:0004497">
    <property type="term" value="F:monooxygenase activity"/>
    <property type="evidence" value="ECO:0007669"/>
    <property type="project" value="UniProtKB-KW"/>
</dbReference>
<dbReference type="FunFam" id="3.50.50.60:FF:000021">
    <property type="entry name" value="Ubiquinone biosynthesis monooxygenase COQ6"/>
    <property type="match status" value="1"/>
</dbReference>
<dbReference type="Proteomes" id="UP000253529">
    <property type="component" value="Unassembled WGS sequence"/>
</dbReference>
<comment type="cofactor">
    <cofactor evidence="1">
        <name>FAD</name>
        <dbReference type="ChEBI" id="CHEBI:57692"/>
    </cofactor>
</comment>
<dbReference type="AlphaFoldDB" id="A0A366EVR8"/>
<evidence type="ECO:0000313" key="9">
    <source>
        <dbReference type="EMBL" id="RBP06482.1"/>
    </source>
</evidence>
<evidence type="ECO:0000256" key="6">
    <source>
        <dbReference type="ARBA" id="ARBA00023002"/>
    </source>
</evidence>
<dbReference type="Pfam" id="PF01494">
    <property type="entry name" value="FAD_binding_3"/>
    <property type="match status" value="1"/>
</dbReference>
<dbReference type="PANTHER" id="PTHR43876:SF7">
    <property type="entry name" value="UBIQUINONE BIOSYNTHESIS MONOOXYGENASE COQ6, MITOCHONDRIAL"/>
    <property type="match status" value="1"/>
</dbReference>
<comment type="caution">
    <text evidence="9">The sequence shown here is derived from an EMBL/GenBank/DDBJ whole genome shotgun (WGS) entry which is preliminary data.</text>
</comment>
<evidence type="ECO:0000256" key="3">
    <source>
        <dbReference type="ARBA" id="ARBA00005349"/>
    </source>
</evidence>
<dbReference type="InterPro" id="IPR051205">
    <property type="entry name" value="UbiH/COQ6_monooxygenase"/>
</dbReference>
<dbReference type="GO" id="GO:0071949">
    <property type="term" value="F:FAD binding"/>
    <property type="evidence" value="ECO:0007669"/>
    <property type="project" value="InterPro"/>
</dbReference>
<sequence>MTESLPVFDLVIAGAAASGLALAAALKQALGEGIAVAVIDPAPPRDASRPPLRTVAIAEGPRRLLETVGAWDAIEPKAQAIVKMTIMDGGVHDAVRLPHLGFEATESGPLAHMAFNDDVVAALSELCRALGVVTIAGAVAGFRPAARVADIGLADGRSVRARLAVAADGARSKLRTLAEIPAYGWDYDQSGIVATIAHEYDHEGEARQHFLPAGPFAILPLPGRRSSIVWNERRADARALLALDPDDFLRQLALRFTPTLGEIALASRVEAFPFRFQVARRFVGDRLALVGDAAHVVHPIAGQGLNLGLRDVAALAETVVAAMRLGLDPGAAGGLEAYQRARRFDAAASGMGMDLMNRLFSNDIGPLRFVRDLGLRLVDRAPWLKERFIIEAGGAGGEAPRLLRGVGL</sequence>
<dbReference type="NCBIfam" id="TIGR01988">
    <property type="entry name" value="Ubi-OHases"/>
    <property type="match status" value="1"/>
</dbReference>
<reference evidence="9 10" key="1">
    <citation type="submission" date="2018-06" db="EMBL/GenBank/DDBJ databases">
        <title>Genomic Encyclopedia of Type Strains, Phase IV (KMG-IV): sequencing the most valuable type-strain genomes for metagenomic binning, comparative biology and taxonomic classification.</title>
        <authorList>
            <person name="Goeker M."/>
        </authorList>
    </citation>
    <scope>NUCLEOTIDE SEQUENCE [LARGE SCALE GENOMIC DNA]</scope>
    <source>
        <strain evidence="9 10">DSM 24875</strain>
    </source>
</reference>
<name>A0A366EVR8_9HYPH</name>
<dbReference type="SUPFAM" id="SSF51905">
    <property type="entry name" value="FAD/NAD(P)-binding domain"/>
    <property type="match status" value="1"/>
</dbReference>
<dbReference type="GO" id="GO:0006744">
    <property type="term" value="P:ubiquinone biosynthetic process"/>
    <property type="evidence" value="ECO:0007669"/>
    <property type="project" value="UniProtKB-UniPathway"/>
</dbReference>
<feature type="domain" description="FAD-binding" evidence="8">
    <location>
        <begin position="10"/>
        <end position="343"/>
    </location>
</feature>
<organism evidence="9 10">
    <name type="scientific">Roseiarcus fermentans</name>
    <dbReference type="NCBI Taxonomy" id="1473586"/>
    <lineage>
        <taxon>Bacteria</taxon>
        <taxon>Pseudomonadati</taxon>
        <taxon>Pseudomonadota</taxon>
        <taxon>Alphaproteobacteria</taxon>
        <taxon>Hyphomicrobiales</taxon>
        <taxon>Roseiarcaceae</taxon>
        <taxon>Roseiarcus</taxon>
    </lineage>
</organism>
<proteinExistence type="inferred from homology"/>
<dbReference type="PROSITE" id="PS01304">
    <property type="entry name" value="UBIH"/>
    <property type="match status" value="1"/>
</dbReference>
<dbReference type="InterPro" id="IPR010971">
    <property type="entry name" value="UbiH/COQ6"/>
</dbReference>
<keyword evidence="5" id="KW-0274">FAD</keyword>
<dbReference type="GO" id="GO:0110142">
    <property type="term" value="C:ubiquinone biosynthesis complex"/>
    <property type="evidence" value="ECO:0007669"/>
    <property type="project" value="UniProtKB-ARBA"/>
</dbReference>
<dbReference type="InterPro" id="IPR018168">
    <property type="entry name" value="Ubi_Hdrlase_CS"/>
</dbReference>
<evidence type="ECO:0000256" key="7">
    <source>
        <dbReference type="ARBA" id="ARBA00023033"/>
    </source>
</evidence>
<comment type="similarity">
    <text evidence="3">Belongs to the UbiH/COQ6 family.</text>
</comment>
<dbReference type="GO" id="GO:0016705">
    <property type="term" value="F:oxidoreductase activity, acting on paired donors, with incorporation or reduction of molecular oxygen"/>
    <property type="evidence" value="ECO:0007669"/>
    <property type="project" value="InterPro"/>
</dbReference>
<keyword evidence="7" id="KW-0503">Monooxygenase</keyword>
<keyword evidence="6" id="KW-0560">Oxidoreductase</keyword>
<keyword evidence="10" id="KW-1185">Reference proteome</keyword>
<dbReference type="Gene3D" id="3.50.50.60">
    <property type="entry name" value="FAD/NAD(P)-binding domain"/>
    <property type="match status" value="2"/>
</dbReference>
<evidence type="ECO:0000256" key="1">
    <source>
        <dbReference type="ARBA" id="ARBA00001974"/>
    </source>
</evidence>
<evidence type="ECO:0000256" key="4">
    <source>
        <dbReference type="ARBA" id="ARBA00022630"/>
    </source>
</evidence>
<comment type="pathway">
    <text evidence="2">Cofactor biosynthesis; ubiquinone biosynthesis.</text>
</comment>
<evidence type="ECO:0000256" key="5">
    <source>
        <dbReference type="ARBA" id="ARBA00022827"/>
    </source>
</evidence>
<dbReference type="PANTHER" id="PTHR43876">
    <property type="entry name" value="UBIQUINONE BIOSYNTHESIS MONOOXYGENASE COQ6, MITOCHONDRIAL"/>
    <property type="match status" value="1"/>
</dbReference>
<dbReference type="InterPro" id="IPR036188">
    <property type="entry name" value="FAD/NAD-bd_sf"/>
</dbReference>
<gene>
    <name evidence="9" type="ORF">DFR50_13039</name>
</gene>
<evidence type="ECO:0000259" key="8">
    <source>
        <dbReference type="Pfam" id="PF01494"/>
    </source>
</evidence>
<accession>A0A366EVR8</accession>
<dbReference type="EMBL" id="QNRK01000030">
    <property type="protein sequence ID" value="RBP06482.1"/>
    <property type="molecule type" value="Genomic_DNA"/>
</dbReference>
<dbReference type="RefSeq" id="WP_245428052.1">
    <property type="nucleotide sequence ID" value="NZ_QNRK01000030.1"/>
</dbReference>
<evidence type="ECO:0000313" key="10">
    <source>
        <dbReference type="Proteomes" id="UP000253529"/>
    </source>
</evidence>
<protein>
    <submittedName>
        <fullName evidence="9">2-octaprenyl-6-methoxyphenol hydroxylase</fullName>
    </submittedName>
</protein>
<dbReference type="InterPro" id="IPR002938">
    <property type="entry name" value="FAD-bd"/>
</dbReference>
<dbReference type="UniPathway" id="UPA00232"/>
<keyword evidence="4" id="KW-0285">Flavoprotein</keyword>
<dbReference type="PRINTS" id="PR00420">
    <property type="entry name" value="RNGMNOXGNASE"/>
</dbReference>